<reference evidence="1" key="1">
    <citation type="submission" date="2021-10" db="EMBL/GenBank/DDBJ databases">
        <authorList>
            <person name="Zhang X."/>
            <person name="Wu X."/>
        </authorList>
    </citation>
    <scope>NUCLEOTIDE SEQUENCE</scope>
    <source>
        <strain evidence="1">GS-WW224</strain>
    </source>
</reference>
<sequence length="743" mass="81056">MSHVVNADNVPPQAIGGFVNNAYMEYELERLLADLDVRDPEPALYQPPAADTNFEDLTQYDVANDPINDSRVGSDPVHHVRTAPTPVAEDGQGTVEGEAVFDVPLVRAEPAGDIDIRQPVTNNVSSLDAAFQQHLGLARSANASARRAGTLAASIAYTIGADGTTVTEAAPLGLAVRIVAAELAAMQGATASPQPSDGVLDVITTPIAHVGDAEDNNPDYFSVYLPSQLSVGEMSALVSLIVPGGPGAFTWRYRAAGDPRAIVMPSITRKLFSGGVERILAVTERALVLPAVGGAALTYANLFGLERYYRRHFGNAVFDAAWRTVYAAAAIYLEPDIVDAAPLRPGDNFVVRRTRHEWDGLDLQGPAFNWQGGQHVPDRFRDFVPIAYEDFTRDRTIRRFEGLAWALARELKHDLPVRWKRAEPYRTGITFVFMGTPEDGEEPEEDSYDVGWDDLLGQLAELPIPADRLFFRTGYYFFSALGLADSLLDEDRDPVPPDVGRGHAIRNVYGAADFASVSLPGLRINEIVGLVAHLTRPAARTAIRENHPRQQRYGRARNYVAHLHLLNFFSYFKSNVWPADLMQVSYPHAPFLKRIAKPLRPFFWMAELNPSAYPGQNWWVLESQYTIRGTTNRTPFAGFLVAGTWLSDSRGVVDLGLKANSLIAIEAAFRAAMNDGGQISASGRFGATTFDIIRGPNGLVNPMPFAPRIRTARGSETVDLAADTGVNTLQPGFNAAAGNIYSA</sequence>
<name>A0A977KR15_9VIRU</name>
<evidence type="ECO:0000313" key="1">
    <source>
        <dbReference type="EMBL" id="UXE43349.1"/>
    </source>
</evidence>
<accession>A0A977KR15</accession>
<proteinExistence type="predicted"/>
<protein>
    <submittedName>
        <fullName evidence="1">Uncharacterized protein</fullName>
    </submittedName>
</protein>
<organism evidence="1">
    <name type="scientific">Fusarium avenaceum alternavirus 1</name>
    <dbReference type="NCBI Taxonomy" id="2980204"/>
    <lineage>
        <taxon>Viruses</taxon>
        <taxon>Riboviria</taxon>
        <taxon>Orthornavirae</taxon>
        <taxon>Duplornaviricota</taxon>
        <taxon>Chrymotiviricetes</taxon>
        <taxon>Ghabrivirales</taxon>
        <taxon>Gammatotivirineae</taxon>
        <taxon>Alternaviridae</taxon>
        <taxon>Alternavirus</taxon>
    </lineage>
</organism>
<dbReference type="EMBL" id="OK556480">
    <property type="protein sequence ID" value="UXE43349.1"/>
    <property type="molecule type" value="Genomic_RNA"/>
</dbReference>